<dbReference type="HOGENOM" id="CLU_1475355_0_0_1"/>
<feature type="transmembrane region" description="Helical" evidence="2">
    <location>
        <begin position="159"/>
        <end position="180"/>
    </location>
</feature>
<feature type="region of interest" description="Disordered" evidence="1">
    <location>
        <begin position="47"/>
        <end position="75"/>
    </location>
</feature>
<evidence type="ECO:0000313" key="3">
    <source>
        <dbReference type="EMBL" id="ETW76146.1"/>
    </source>
</evidence>
<dbReference type="EMBL" id="KI925465">
    <property type="protein sequence ID" value="ETW76146.1"/>
    <property type="molecule type" value="Genomic_DNA"/>
</dbReference>
<proteinExistence type="predicted"/>
<sequence>MSLSLEGKFGGNVHIQPVLGFWDLCIWPSTVDILFTIAVKSPSIPQVVPHGGDRSASDQGGRAWNTWRRSRRSVSTREHHDSVGLDVVAVQITSETDHSQGVLQDGPSPCPTITSPVPPPPAYIRDSLQVDSPGFLELENSSRFHTSTQGHRAQRTVTAVLSILILVALIGSIVAITLLVSKI</sequence>
<keyword evidence="2" id="KW-1133">Transmembrane helix</keyword>
<accession>W4JTB9</accession>
<dbReference type="KEGG" id="hir:HETIRDRAFT_119335"/>
<dbReference type="InParanoid" id="W4JTB9"/>
<keyword evidence="2" id="KW-0472">Membrane</keyword>
<evidence type="ECO:0000256" key="2">
    <source>
        <dbReference type="SAM" id="Phobius"/>
    </source>
</evidence>
<protein>
    <submittedName>
        <fullName evidence="3">Uncharacterized protein</fullName>
    </submittedName>
</protein>
<dbReference type="GeneID" id="20666644"/>
<evidence type="ECO:0000313" key="4">
    <source>
        <dbReference type="Proteomes" id="UP000030671"/>
    </source>
</evidence>
<name>W4JTB9_HETIT</name>
<reference evidence="3 4" key="1">
    <citation type="journal article" date="2012" name="New Phytol.">
        <title>Insight into trade-off between wood decay and parasitism from the genome of a fungal forest pathogen.</title>
        <authorList>
            <person name="Olson A."/>
            <person name="Aerts A."/>
            <person name="Asiegbu F."/>
            <person name="Belbahri L."/>
            <person name="Bouzid O."/>
            <person name="Broberg A."/>
            <person name="Canback B."/>
            <person name="Coutinho P.M."/>
            <person name="Cullen D."/>
            <person name="Dalman K."/>
            <person name="Deflorio G."/>
            <person name="van Diepen L.T."/>
            <person name="Dunand C."/>
            <person name="Duplessis S."/>
            <person name="Durling M."/>
            <person name="Gonthier P."/>
            <person name="Grimwood J."/>
            <person name="Fossdal C.G."/>
            <person name="Hansson D."/>
            <person name="Henrissat B."/>
            <person name="Hietala A."/>
            <person name="Himmelstrand K."/>
            <person name="Hoffmeister D."/>
            <person name="Hogberg N."/>
            <person name="James T.Y."/>
            <person name="Karlsson M."/>
            <person name="Kohler A."/>
            <person name="Kues U."/>
            <person name="Lee Y.H."/>
            <person name="Lin Y.C."/>
            <person name="Lind M."/>
            <person name="Lindquist E."/>
            <person name="Lombard V."/>
            <person name="Lucas S."/>
            <person name="Lunden K."/>
            <person name="Morin E."/>
            <person name="Murat C."/>
            <person name="Park J."/>
            <person name="Raffaello T."/>
            <person name="Rouze P."/>
            <person name="Salamov A."/>
            <person name="Schmutz J."/>
            <person name="Solheim H."/>
            <person name="Stahlberg J."/>
            <person name="Velez H."/>
            <person name="de Vries R.P."/>
            <person name="Wiebenga A."/>
            <person name="Woodward S."/>
            <person name="Yakovlev I."/>
            <person name="Garbelotto M."/>
            <person name="Martin F."/>
            <person name="Grigoriev I.V."/>
            <person name="Stenlid J."/>
        </authorList>
    </citation>
    <scope>NUCLEOTIDE SEQUENCE [LARGE SCALE GENOMIC DNA]</scope>
    <source>
        <strain evidence="3 4">TC 32-1</strain>
    </source>
</reference>
<keyword evidence="4" id="KW-1185">Reference proteome</keyword>
<dbReference type="AlphaFoldDB" id="W4JTB9"/>
<organism evidence="3 4">
    <name type="scientific">Heterobasidion irregulare (strain TC 32-1)</name>
    <dbReference type="NCBI Taxonomy" id="747525"/>
    <lineage>
        <taxon>Eukaryota</taxon>
        <taxon>Fungi</taxon>
        <taxon>Dikarya</taxon>
        <taxon>Basidiomycota</taxon>
        <taxon>Agaricomycotina</taxon>
        <taxon>Agaricomycetes</taxon>
        <taxon>Russulales</taxon>
        <taxon>Bondarzewiaceae</taxon>
        <taxon>Heterobasidion</taxon>
        <taxon>Heterobasidion annosum species complex</taxon>
    </lineage>
</organism>
<evidence type="ECO:0000256" key="1">
    <source>
        <dbReference type="SAM" id="MobiDB-lite"/>
    </source>
</evidence>
<dbReference type="RefSeq" id="XP_009552362.1">
    <property type="nucleotide sequence ID" value="XM_009554067.1"/>
</dbReference>
<dbReference type="Proteomes" id="UP000030671">
    <property type="component" value="Unassembled WGS sequence"/>
</dbReference>
<keyword evidence="2" id="KW-0812">Transmembrane</keyword>
<gene>
    <name evidence="3" type="ORF">HETIRDRAFT_119335</name>
</gene>